<accession>A0A5C3MMY6</accession>
<evidence type="ECO:0000256" key="1">
    <source>
        <dbReference type="SAM" id="MobiDB-lite"/>
    </source>
</evidence>
<sequence>MSSSTASTTSETLPSRCPGLALELPPHITESPYGLYPFGLHTLKSLPWNTLVTENGIFLVSKQCTGIASIGKGQLAPCRKCCGLARNDDLLDIQKRICNGCPETLQHPYRSHFQLVTLLEQRRDQLEVLRLRGLNMGRKLTVKCRSVDVAKQVLLVMSRGDVPGASRLLRVALRNGAGLMGVLEKFGRAIERLSDTCDPDEANLHRAFLFAKLGGAQVAQITQRSLGMPSARTATRRLAVHPLRASPGYPTSVEIEHNLAIAFPTEVEDKNPHAYEEAVTLFADELKLEERLRWDAPTNHILGVCREHCRHVSLEFRSMAQADALHGALTNPVLSASDRVHLATEATVVAMRVLSDNARRNSARPVIVSGTCKREGVEPHRDLLAKAIDAFNATAGSRHQRLYSIATDGDSRRRRAVALLTLQHHLFSTSLIHCLLEPLRLFNFLCGEDDVTGDFDYKHVIKRFRNTLLRHRGITISGVTITPSIIEKHLLHEGESARHVHGLLSPNDRQDVPLAYSLLLSISGLSYDPESLQNQPPFATAQRVLRLMGHVYRHLLEAYTNVQLSLGRQLQHLSAVTHLCLALYAKNKGGFMPVQLYYDVVSMIKNAYFCVAKAIVANPDGKFYLILLGTDSLETLFGIVRTMTGNDTNADQLQLASRLTTASLCSSLLQLHPTWDRGPRRLGLPTLKPGESSVSRKYDHINPASWKGDVSLSKVVLLTSWQLGKQDAIEELGECSETPPFEGMESSGGYDILCPFGNDRLVLIGGINTGEREEDDEERDEPTADIGDAPAPDLEDLVSSELTEGRDGDERSKSSPRYSAWIPVDGDDSKPQHKACILRVYSKFMSIQSSKDRLRRINGLSVYNESSAKHLAQSFDTDTSLFDVHSPVLTIVRCNGHIFLAAALVIDIRVNNTTVQAVPSDALQEPNVRFKVQLM</sequence>
<dbReference type="EMBL" id="ML213538">
    <property type="protein sequence ID" value="TFK45706.1"/>
    <property type="molecule type" value="Genomic_DNA"/>
</dbReference>
<organism evidence="2 3">
    <name type="scientific">Heliocybe sulcata</name>
    <dbReference type="NCBI Taxonomy" id="5364"/>
    <lineage>
        <taxon>Eukaryota</taxon>
        <taxon>Fungi</taxon>
        <taxon>Dikarya</taxon>
        <taxon>Basidiomycota</taxon>
        <taxon>Agaricomycotina</taxon>
        <taxon>Agaricomycetes</taxon>
        <taxon>Gloeophyllales</taxon>
        <taxon>Gloeophyllaceae</taxon>
        <taxon>Heliocybe</taxon>
    </lineage>
</organism>
<evidence type="ECO:0000313" key="2">
    <source>
        <dbReference type="EMBL" id="TFK45706.1"/>
    </source>
</evidence>
<keyword evidence="3" id="KW-1185">Reference proteome</keyword>
<evidence type="ECO:0000313" key="3">
    <source>
        <dbReference type="Proteomes" id="UP000305948"/>
    </source>
</evidence>
<gene>
    <name evidence="2" type="ORF">OE88DRAFT_1639531</name>
</gene>
<proteinExistence type="predicted"/>
<reference evidence="2 3" key="1">
    <citation type="journal article" date="2019" name="Nat. Ecol. Evol.">
        <title>Megaphylogeny resolves global patterns of mushroom evolution.</title>
        <authorList>
            <person name="Varga T."/>
            <person name="Krizsan K."/>
            <person name="Foldi C."/>
            <person name="Dima B."/>
            <person name="Sanchez-Garcia M."/>
            <person name="Sanchez-Ramirez S."/>
            <person name="Szollosi G.J."/>
            <person name="Szarkandi J.G."/>
            <person name="Papp V."/>
            <person name="Albert L."/>
            <person name="Andreopoulos W."/>
            <person name="Angelini C."/>
            <person name="Antonin V."/>
            <person name="Barry K.W."/>
            <person name="Bougher N.L."/>
            <person name="Buchanan P."/>
            <person name="Buyck B."/>
            <person name="Bense V."/>
            <person name="Catcheside P."/>
            <person name="Chovatia M."/>
            <person name="Cooper J."/>
            <person name="Damon W."/>
            <person name="Desjardin D."/>
            <person name="Finy P."/>
            <person name="Geml J."/>
            <person name="Haridas S."/>
            <person name="Hughes K."/>
            <person name="Justo A."/>
            <person name="Karasinski D."/>
            <person name="Kautmanova I."/>
            <person name="Kiss B."/>
            <person name="Kocsube S."/>
            <person name="Kotiranta H."/>
            <person name="LaButti K.M."/>
            <person name="Lechner B.E."/>
            <person name="Liimatainen K."/>
            <person name="Lipzen A."/>
            <person name="Lukacs Z."/>
            <person name="Mihaltcheva S."/>
            <person name="Morgado L.N."/>
            <person name="Niskanen T."/>
            <person name="Noordeloos M.E."/>
            <person name="Ohm R.A."/>
            <person name="Ortiz-Santana B."/>
            <person name="Ovrebo C."/>
            <person name="Racz N."/>
            <person name="Riley R."/>
            <person name="Savchenko A."/>
            <person name="Shiryaev A."/>
            <person name="Soop K."/>
            <person name="Spirin V."/>
            <person name="Szebenyi C."/>
            <person name="Tomsovsky M."/>
            <person name="Tulloss R.E."/>
            <person name="Uehling J."/>
            <person name="Grigoriev I.V."/>
            <person name="Vagvolgyi C."/>
            <person name="Papp T."/>
            <person name="Martin F.M."/>
            <person name="Miettinen O."/>
            <person name="Hibbett D.S."/>
            <person name="Nagy L.G."/>
        </authorList>
    </citation>
    <scope>NUCLEOTIDE SEQUENCE [LARGE SCALE GENOMIC DNA]</scope>
    <source>
        <strain evidence="2 3">OMC1185</strain>
    </source>
</reference>
<dbReference type="Proteomes" id="UP000305948">
    <property type="component" value="Unassembled WGS sequence"/>
</dbReference>
<dbReference type="AlphaFoldDB" id="A0A5C3MMY6"/>
<name>A0A5C3MMY6_9AGAM</name>
<feature type="compositionally biased region" description="Basic and acidic residues" evidence="1">
    <location>
        <begin position="803"/>
        <end position="813"/>
    </location>
</feature>
<protein>
    <submittedName>
        <fullName evidence="2">Uncharacterized protein</fullName>
    </submittedName>
</protein>
<feature type="region of interest" description="Disordered" evidence="1">
    <location>
        <begin position="769"/>
        <end position="826"/>
    </location>
</feature>
<dbReference type="OrthoDB" id="2691851at2759"/>